<evidence type="ECO:0000256" key="1">
    <source>
        <dbReference type="SAM" id="Phobius"/>
    </source>
</evidence>
<keyword evidence="1" id="KW-0812">Transmembrane</keyword>
<dbReference type="OrthoDB" id="3367822at2"/>
<keyword evidence="4" id="KW-1185">Reference proteome</keyword>
<gene>
    <name evidence="3" type="ORF">GA0074695_0376</name>
</gene>
<proteinExistence type="predicted"/>
<accession>A0A1C4UCZ9</accession>
<feature type="transmembrane region" description="Helical" evidence="1">
    <location>
        <begin position="57"/>
        <end position="77"/>
    </location>
</feature>
<evidence type="ECO:0000313" key="3">
    <source>
        <dbReference type="EMBL" id="SCE69531.1"/>
    </source>
</evidence>
<dbReference type="Pfam" id="PF19803">
    <property type="entry name" value="DUF6286"/>
    <property type="match status" value="1"/>
</dbReference>
<evidence type="ECO:0000259" key="2">
    <source>
        <dbReference type="Pfam" id="PF19803"/>
    </source>
</evidence>
<dbReference type="EMBL" id="LT607411">
    <property type="protein sequence ID" value="SCE69531.1"/>
    <property type="molecule type" value="Genomic_DNA"/>
</dbReference>
<keyword evidence="1" id="KW-1133">Transmembrane helix</keyword>
<protein>
    <recommendedName>
        <fullName evidence="2">DUF6286 domain-containing protein</fullName>
    </recommendedName>
</protein>
<reference evidence="4" key="1">
    <citation type="submission" date="2016-06" db="EMBL/GenBank/DDBJ databases">
        <authorList>
            <person name="Varghese N."/>
            <person name="Submissions Spin"/>
        </authorList>
    </citation>
    <scope>NUCLEOTIDE SEQUENCE [LARGE SCALE GENOMIC DNA]</scope>
    <source>
        <strain evidence="4">DSM 43909</strain>
    </source>
</reference>
<dbReference type="RefSeq" id="WP_089004684.1">
    <property type="nucleotide sequence ID" value="NZ_LT607411.1"/>
</dbReference>
<dbReference type="InterPro" id="IPR046253">
    <property type="entry name" value="DUF6286"/>
</dbReference>
<sequence length="179" mass="19173">MRITNRLLAFLLSLGLTLGAVLVLIEIVARAVGAKPIVLDWPGLHRWASGTTWGSGFVRLIGGALAIVGLLLLVAQLKPRRPHRLRLEPVDPATDAAVTRRGLARTLRNAAIEVDGIDDAHVVVGQHHVRLRAEIRDGTAPAVDSLHQAVASAAQHRLDALRLATAPTLSVRISNGEQH</sequence>
<name>A0A1C4UCZ9_MICVI</name>
<dbReference type="AlphaFoldDB" id="A0A1C4UCZ9"/>
<dbReference type="Proteomes" id="UP000198242">
    <property type="component" value="Chromosome I"/>
</dbReference>
<evidence type="ECO:0000313" key="4">
    <source>
        <dbReference type="Proteomes" id="UP000198242"/>
    </source>
</evidence>
<organism evidence="3 4">
    <name type="scientific">Micromonospora viridifaciens</name>
    <dbReference type="NCBI Taxonomy" id="1881"/>
    <lineage>
        <taxon>Bacteria</taxon>
        <taxon>Bacillati</taxon>
        <taxon>Actinomycetota</taxon>
        <taxon>Actinomycetes</taxon>
        <taxon>Micromonosporales</taxon>
        <taxon>Micromonosporaceae</taxon>
        <taxon>Micromonospora</taxon>
    </lineage>
</organism>
<keyword evidence="1" id="KW-0472">Membrane</keyword>
<feature type="domain" description="DUF6286" evidence="2">
    <location>
        <begin position="67"/>
        <end position="173"/>
    </location>
</feature>